<evidence type="ECO:0000313" key="1">
    <source>
        <dbReference type="EMBL" id="CAD5214731.1"/>
    </source>
</evidence>
<protein>
    <submittedName>
        <fullName evidence="1">(pine wood nematode) hypothetical protein</fullName>
    </submittedName>
</protein>
<sequence length="89" mass="10064">MSDNCRDIHGRPQLTSRFILRPCEYGNEITLEQEELKFVHVPKLGTRLFGRADPPNIHSDALGERLIIVQTSATTHEDEGTSLTTRTCE</sequence>
<gene>
    <name evidence="1" type="ORF">BXYJ_LOCUS3676</name>
</gene>
<dbReference type="Proteomes" id="UP000582659">
    <property type="component" value="Unassembled WGS sequence"/>
</dbReference>
<name>A0A7I8WQ06_BURXY</name>
<evidence type="ECO:0000313" key="2">
    <source>
        <dbReference type="Proteomes" id="UP000659654"/>
    </source>
</evidence>
<dbReference type="EMBL" id="CAJFDI010000002">
    <property type="protein sequence ID" value="CAD5214731.1"/>
    <property type="molecule type" value="Genomic_DNA"/>
</dbReference>
<comment type="caution">
    <text evidence="1">The sequence shown here is derived from an EMBL/GenBank/DDBJ whole genome shotgun (WGS) entry which is preliminary data.</text>
</comment>
<reference evidence="1" key="1">
    <citation type="submission" date="2020-09" db="EMBL/GenBank/DDBJ databases">
        <authorList>
            <person name="Kikuchi T."/>
        </authorList>
    </citation>
    <scope>NUCLEOTIDE SEQUENCE</scope>
    <source>
        <strain evidence="1">Ka4C1</strain>
    </source>
</reference>
<proteinExistence type="predicted"/>
<dbReference type="AlphaFoldDB" id="A0A7I8WQ06"/>
<dbReference type="EMBL" id="CAJFCV020000002">
    <property type="protein sequence ID" value="CAG9095546.1"/>
    <property type="molecule type" value="Genomic_DNA"/>
</dbReference>
<keyword evidence="2" id="KW-1185">Reference proteome</keyword>
<organism evidence="1 2">
    <name type="scientific">Bursaphelenchus xylophilus</name>
    <name type="common">Pinewood nematode worm</name>
    <name type="synonym">Aphelenchoides xylophilus</name>
    <dbReference type="NCBI Taxonomy" id="6326"/>
    <lineage>
        <taxon>Eukaryota</taxon>
        <taxon>Metazoa</taxon>
        <taxon>Ecdysozoa</taxon>
        <taxon>Nematoda</taxon>
        <taxon>Chromadorea</taxon>
        <taxon>Rhabditida</taxon>
        <taxon>Tylenchina</taxon>
        <taxon>Tylenchomorpha</taxon>
        <taxon>Aphelenchoidea</taxon>
        <taxon>Aphelenchoididae</taxon>
        <taxon>Bursaphelenchus</taxon>
    </lineage>
</organism>
<accession>A0A7I8WQ06</accession>
<dbReference type="Proteomes" id="UP000659654">
    <property type="component" value="Unassembled WGS sequence"/>
</dbReference>